<gene>
    <name evidence="2" type="ORF">TNCV_4405651</name>
</gene>
<comment type="caution">
    <text evidence="2">The sequence shown here is derived from an EMBL/GenBank/DDBJ whole genome shotgun (WGS) entry which is preliminary data.</text>
</comment>
<protein>
    <recommendedName>
        <fullName evidence="1">Tc1-like transposase DDE domain-containing protein</fullName>
    </recommendedName>
</protein>
<dbReference type="GO" id="GO:0003676">
    <property type="term" value="F:nucleic acid binding"/>
    <property type="evidence" value="ECO:0007669"/>
    <property type="project" value="InterPro"/>
</dbReference>
<evidence type="ECO:0000313" key="2">
    <source>
        <dbReference type="EMBL" id="GFY05900.1"/>
    </source>
</evidence>
<dbReference type="EMBL" id="BMAU01021255">
    <property type="protein sequence ID" value="GFY05900.1"/>
    <property type="molecule type" value="Genomic_DNA"/>
</dbReference>
<organism evidence="2 3">
    <name type="scientific">Trichonephila clavipes</name>
    <name type="common">Golden silk orbweaver</name>
    <name type="synonym">Nephila clavipes</name>
    <dbReference type="NCBI Taxonomy" id="2585209"/>
    <lineage>
        <taxon>Eukaryota</taxon>
        <taxon>Metazoa</taxon>
        <taxon>Ecdysozoa</taxon>
        <taxon>Arthropoda</taxon>
        <taxon>Chelicerata</taxon>
        <taxon>Arachnida</taxon>
        <taxon>Araneae</taxon>
        <taxon>Araneomorphae</taxon>
        <taxon>Entelegynae</taxon>
        <taxon>Araneoidea</taxon>
        <taxon>Nephilidae</taxon>
        <taxon>Trichonephila</taxon>
    </lineage>
</organism>
<dbReference type="Gene3D" id="3.30.420.10">
    <property type="entry name" value="Ribonuclease H-like superfamily/Ribonuclease H"/>
    <property type="match status" value="1"/>
</dbReference>
<accession>A0A8X6VH68</accession>
<evidence type="ECO:0000313" key="3">
    <source>
        <dbReference type="Proteomes" id="UP000887159"/>
    </source>
</evidence>
<feature type="domain" description="Tc1-like transposase DDE" evidence="1">
    <location>
        <begin position="58"/>
        <end position="181"/>
    </location>
</feature>
<dbReference type="AlphaFoldDB" id="A0A8X6VH68"/>
<dbReference type="InterPro" id="IPR038717">
    <property type="entry name" value="Tc1-like_DDE_dom"/>
</dbReference>
<name>A0A8X6VH68_TRICX</name>
<dbReference type="InterPro" id="IPR036397">
    <property type="entry name" value="RNaseH_sf"/>
</dbReference>
<reference evidence="2" key="1">
    <citation type="submission" date="2020-08" db="EMBL/GenBank/DDBJ databases">
        <title>Multicomponent nature underlies the extraordinary mechanical properties of spider dragline silk.</title>
        <authorList>
            <person name="Kono N."/>
            <person name="Nakamura H."/>
            <person name="Mori M."/>
            <person name="Yoshida Y."/>
            <person name="Ohtoshi R."/>
            <person name="Malay A.D."/>
            <person name="Moran D.A.P."/>
            <person name="Tomita M."/>
            <person name="Numata K."/>
            <person name="Arakawa K."/>
        </authorList>
    </citation>
    <scope>NUCLEOTIDE SEQUENCE</scope>
</reference>
<proteinExistence type="predicted"/>
<keyword evidence="3" id="KW-1185">Reference proteome</keyword>
<dbReference type="Proteomes" id="UP000887159">
    <property type="component" value="Unassembled WGS sequence"/>
</dbReference>
<dbReference type="Pfam" id="PF13358">
    <property type="entry name" value="DDE_3"/>
    <property type="match status" value="1"/>
</dbReference>
<sequence>MMYNNCRSDLRGYPACQQMLRSTHAVVTIRSGTPQTYPNFFLVPTRFLLERYDEHHDGRIRVWRHRGERRLNSYVMHRHTGPAPGIMVWGDIGYHSRTPLVRIAGTLNSQRYISEVLEPVVLPYLQGLATAIFGQDNVQPHVARNVQRFFVNHQIELLPWPVRSPDLSPIENMCSMFAQRLTQITPPALPHQINFGNVW</sequence>
<evidence type="ECO:0000259" key="1">
    <source>
        <dbReference type="Pfam" id="PF13358"/>
    </source>
</evidence>